<dbReference type="InterPro" id="IPR017348">
    <property type="entry name" value="PIM1/2/3"/>
</dbReference>
<dbReference type="InterPro" id="IPR008271">
    <property type="entry name" value="Ser/Thr_kinase_AS"/>
</dbReference>
<evidence type="ECO:0000256" key="12">
    <source>
        <dbReference type="PIRSR" id="PIRSR037993-2"/>
    </source>
</evidence>
<evidence type="ECO:0000313" key="15">
    <source>
        <dbReference type="Proteomes" id="UP001205998"/>
    </source>
</evidence>
<evidence type="ECO:0000256" key="7">
    <source>
        <dbReference type="ARBA" id="ARBA00022777"/>
    </source>
</evidence>
<dbReference type="GO" id="GO:0043066">
    <property type="term" value="P:negative regulation of apoptotic process"/>
    <property type="evidence" value="ECO:0007669"/>
    <property type="project" value="InterPro"/>
</dbReference>
<gene>
    <name evidence="14" type="ORF">C0J50_1486</name>
</gene>
<keyword evidence="6" id="KW-0547">Nucleotide-binding</keyword>
<keyword evidence="5" id="KW-0808">Transferase</keyword>
<evidence type="ECO:0000256" key="3">
    <source>
        <dbReference type="ARBA" id="ARBA00022527"/>
    </source>
</evidence>
<dbReference type="PIRSF" id="PIRSF037993">
    <property type="entry name" value="STPK_Pim-1"/>
    <property type="match status" value="1"/>
</dbReference>
<evidence type="ECO:0000256" key="9">
    <source>
        <dbReference type="ARBA" id="ARBA00047899"/>
    </source>
</evidence>
<proteinExistence type="inferred from homology"/>
<evidence type="ECO:0000256" key="1">
    <source>
        <dbReference type="ARBA" id="ARBA00005505"/>
    </source>
</evidence>
<comment type="catalytic activity">
    <reaction evidence="9">
        <text>L-threonyl-[protein] + ATP = O-phospho-L-threonyl-[protein] + ADP + H(+)</text>
        <dbReference type="Rhea" id="RHEA:46608"/>
        <dbReference type="Rhea" id="RHEA-COMP:11060"/>
        <dbReference type="Rhea" id="RHEA-COMP:11605"/>
        <dbReference type="ChEBI" id="CHEBI:15378"/>
        <dbReference type="ChEBI" id="CHEBI:30013"/>
        <dbReference type="ChEBI" id="CHEBI:30616"/>
        <dbReference type="ChEBI" id="CHEBI:61977"/>
        <dbReference type="ChEBI" id="CHEBI:456216"/>
        <dbReference type="EC" id="2.7.11.1"/>
    </reaction>
</comment>
<dbReference type="PROSITE" id="PS00108">
    <property type="entry name" value="PROTEIN_KINASE_ST"/>
    <property type="match status" value="1"/>
</dbReference>
<dbReference type="EMBL" id="MU570271">
    <property type="protein sequence ID" value="KAI5610747.1"/>
    <property type="molecule type" value="Genomic_DNA"/>
</dbReference>
<dbReference type="InterPro" id="IPR011009">
    <property type="entry name" value="Kinase-like_dom_sf"/>
</dbReference>
<protein>
    <recommendedName>
        <fullName evidence="2">non-specific serine/threonine protein kinase</fullName>
        <ecNumber evidence="2">2.7.11.1</ecNumber>
    </recommendedName>
</protein>
<comment type="similarity">
    <text evidence="1">Belongs to the protein kinase superfamily. CAMK Ser/Thr protein kinase family. PIM subfamily.</text>
</comment>
<evidence type="ECO:0000256" key="8">
    <source>
        <dbReference type="ARBA" id="ARBA00022840"/>
    </source>
</evidence>
<dbReference type="SUPFAM" id="SSF56112">
    <property type="entry name" value="Protein kinase-like (PK-like)"/>
    <property type="match status" value="1"/>
</dbReference>
<dbReference type="InterPro" id="IPR000719">
    <property type="entry name" value="Prot_kinase_dom"/>
</dbReference>
<feature type="binding site" evidence="12">
    <location>
        <begin position="19"/>
        <end position="27"/>
    </location>
    <ligand>
        <name>ATP</name>
        <dbReference type="ChEBI" id="CHEBI:30616"/>
    </ligand>
</feature>
<organism evidence="14 15">
    <name type="scientific">Silurus asotus</name>
    <name type="common">Amur catfish</name>
    <name type="synonym">Parasilurus asotus</name>
    <dbReference type="NCBI Taxonomy" id="30991"/>
    <lineage>
        <taxon>Eukaryota</taxon>
        <taxon>Metazoa</taxon>
        <taxon>Chordata</taxon>
        <taxon>Craniata</taxon>
        <taxon>Vertebrata</taxon>
        <taxon>Euteleostomi</taxon>
        <taxon>Actinopterygii</taxon>
        <taxon>Neopterygii</taxon>
        <taxon>Teleostei</taxon>
        <taxon>Ostariophysi</taxon>
        <taxon>Siluriformes</taxon>
        <taxon>Siluridae</taxon>
        <taxon>Silurus</taxon>
    </lineage>
</organism>
<accession>A0AAD5A7V5</accession>
<dbReference type="Gene3D" id="3.30.200.20">
    <property type="entry name" value="Phosphorylase Kinase, domain 1"/>
    <property type="match status" value="2"/>
</dbReference>
<dbReference type="PANTHER" id="PTHR22984:SF11">
    <property type="entry name" value="AURORA KINASE-RELATED"/>
    <property type="match status" value="1"/>
</dbReference>
<evidence type="ECO:0000259" key="13">
    <source>
        <dbReference type="PROSITE" id="PS50011"/>
    </source>
</evidence>
<dbReference type="GO" id="GO:0007346">
    <property type="term" value="P:regulation of mitotic cell cycle"/>
    <property type="evidence" value="ECO:0007669"/>
    <property type="project" value="TreeGrafter"/>
</dbReference>
<dbReference type="EC" id="2.7.11.1" evidence="2"/>
<dbReference type="AlphaFoldDB" id="A0AAD5A7V5"/>
<dbReference type="GO" id="GO:0005524">
    <property type="term" value="F:ATP binding"/>
    <property type="evidence" value="ECO:0007669"/>
    <property type="project" value="UniProtKB-KW"/>
</dbReference>
<evidence type="ECO:0000256" key="10">
    <source>
        <dbReference type="ARBA" id="ARBA00048679"/>
    </source>
</evidence>
<comment type="caution">
    <text evidence="14">The sequence shown here is derived from an EMBL/GenBank/DDBJ whole genome shotgun (WGS) entry which is preliminary data.</text>
</comment>
<name>A0AAD5A7V5_SILAS</name>
<comment type="catalytic activity">
    <reaction evidence="10">
        <text>L-seryl-[protein] + ATP = O-phospho-L-seryl-[protein] + ADP + H(+)</text>
        <dbReference type="Rhea" id="RHEA:17989"/>
        <dbReference type="Rhea" id="RHEA-COMP:9863"/>
        <dbReference type="Rhea" id="RHEA-COMP:11604"/>
        <dbReference type="ChEBI" id="CHEBI:15378"/>
        <dbReference type="ChEBI" id="CHEBI:29999"/>
        <dbReference type="ChEBI" id="CHEBI:30616"/>
        <dbReference type="ChEBI" id="CHEBI:83421"/>
        <dbReference type="ChEBI" id="CHEBI:456216"/>
        <dbReference type="EC" id="2.7.11.1"/>
    </reaction>
</comment>
<feature type="binding site" evidence="12">
    <location>
        <position position="80"/>
    </location>
    <ligand>
        <name>ATP</name>
        <dbReference type="ChEBI" id="CHEBI:30616"/>
    </ligand>
</feature>
<feature type="active site" description="Proton acceptor" evidence="11">
    <location>
        <position position="127"/>
    </location>
</feature>
<feature type="non-terminal residue" evidence="14">
    <location>
        <position position="249"/>
    </location>
</feature>
<keyword evidence="4" id="KW-0597">Phosphoprotein</keyword>
<keyword evidence="3" id="KW-0723">Serine/threonine-protein kinase</keyword>
<feature type="domain" description="Protein kinase" evidence="13">
    <location>
        <begin position="13"/>
        <end position="249"/>
    </location>
</feature>
<dbReference type="Proteomes" id="UP001205998">
    <property type="component" value="Unassembled WGS sequence"/>
</dbReference>
<dbReference type="Pfam" id="PF00069">
    <property type="entry name" value="Pkinase"/>
    <property type="match status" value="1"/>
</dbReference>
<dbReference type="PROSITE" id="PS50011">
    <property type="entry name" value="PROTEIN_KINASE_DOM"/>
    <property type="match status" value="1"/>
</dbReference>
<evidence type="ECO:0000256" key="5">
    <source>
        <dbReference type="ARBA" id="ARBA00022679"/>
    </source>
</evidence>
<dbReference type="GO" id="GO:0005737">
    <property type="term" value="C:cytoplasm"/>
    <property type="evidence" value="ECO:0007669"/>
    <property type="project" value="TreeGrafter"/>
</dbReference>
<keyword evidence="15" id="KW-1185">Reference proteome</keyword>
<keyword evidence="7 14" id="KW-0418">Kinase</keyword>
<evidence type="ECO:0000256" key="4">
    <source>
        <dbReference type="ARBA" id="ARBA00022553"/>
    </source>
</evidence>
<evidence type="ECO:0000313" key="14">
    <source>
        <dbReference type="EMBL" id="KAI5610747.1"/>
    </source>
</evidence>
<evidence type="ECO:0000256" key="2">
    <source>
        <dbReference type="ARBA" id="ARBA00012513"/>
    </source>
</evidence>
<dbReference type="Gene3D" id="1.10.510.10">
    <property type="entry name" value="Transferase(Phosphotransferase) domain 1"/>
    <property type="match status" value="1"/>
</dbReference>
<dbReference type="PANTHER" id="PTHR22984">
    <property type="entry name" value="SERINE/THREONINE-PROTEIN KINASE PIM"/>
    <property type="match status" value="1"/>
</dbReference>
<dbReference type="GO" id="GO:0004674">
    <property type="term" value="F:protein serine/threonine kinase activity"/>
    <property type="evidence" value="ECO:0007669"/>
    <property type="project" value="UniProtKB-KW"/>
</dbReference>
<reference evidence="14" key="1">
    <citation type="submission" date="2018-07" db="EMBL/GenBank/DDBJ databases">
        <title>Comparative genomics of catfishes provides insights into carnivory and benthic adaptation.</title>
        <authorList>
            <person name="Zhang Y."/>
            <person name="Wang D."/>
            <person name="Peng Z."/>
            <person name="Zheng S."/>
            <person name="Shao F."/>
            <person name="Tao W."/>
        </authorList>
    </citation>
    <scope>NUCLEOTIDE SEQUENCE</scope>
    <source>
        <strain evidence="14">Chongqing</strain>
    </source>
</reference>
<feature type="non-terminal residue" evidence="14">
    <location>
        <position position="1"/>
    </location>
</feature>
<keyword evidence="8 12" id="KW-0067">ATP-binding</keyword>
<sequence length="249" mass="28631">VCVRETAEFDLEYTVGDMLGKGGFGQVYAGVRNADGREVILLLPVEVALLEMVSKAPHCKNVVELLEWFDVPDYFIMILERPIPCMNLYQFCKHNNFCLPELVAREIFWQVVQAACHCCERGVLHRDIKPENILINPETLVVKLIDFGCGDLLKNEIYTSYSGTPGYWPPEWVLYKQYYGIPATVWSLGLLLCFLVCGNFPFNNNDEIVEGYLQLLPDLSDKCRDLITCCLEKDARHRPTFKNIQDHEW</sequence>
<dbReference type="SMART" id="SM00220">
    <property type="entry name" value="S_TKc"/>
    <property type="match status" value="1"/>
</dbReference>
<dbReference type="InterPro" id="IPR051138">
    <property type="entry name" value="PIM_Ser/Thr_kinase"/>
</dbReference>
<evidence type="ECO:0000256" key="6">
    <source>
        <dbReference type="ARBA" id="ARBA00022741"/>
    </source>
</evidence>
<evidence type="ECO:0000256" key="11">
    <source>
        <dbReference type="PIRSR" id="PIRSR037993-1"/>
    </source>
</evidence>